<dbReference type="GO" id="GO:0003700">
    <property type="term" value="F:DNA-binding transcription factor activity"/>
    <property type="evidence" value="ECO:0007669"/>
    <property type="project" value="InterPro"/>
</dbReference>
<feature type="domain" description="HTH gntR-type" evidence="4">
    <location>
        <begin position="10"/>
        <end position="78"/>
    </location>
</feature>
<dbReference type="GO" id="GO:0003677">
    <property type="term" value="F:DNA binding"/>
    <property type="evidence" value="ECO:0007669"/>
    <property type="project" value="UniProtKB-KW"/>
</dbReference>
<dbReference type="PROSITE" id="PS50949">
    <property type="entry name" value="HTH_GNTR"/>
    <property type="match status" value="1"/>
</dbReference>
<dbReference type="OrthoDB" id="214086at2"/>
<evidence type="ECO:0000256" key="1">
    <source>
        <dbReference type="ARBA" id="ARBA00023015"/>
    </source>
</evidence>
<keyword evidence="2" id="KW-0238">DNA-binding</keyword>
<dbReference type="Pfam" id="PF00392">
    <property type="entry name" value="GntR"/>
    <property type="match status" value="1"/>
</dbReference>
<evidence type="ECO:0000313" key="6">
    <source>
        <dbReference type="Proteomes" id="UP000023561"/>
    </source>
</evidence>
<dbReference type="Gene3D" id="1.20.120.530">
    <property type="entry name" value="GntR ligand-binding domain-like"/>
    <property type="match status" value="1"/>
</dbReference>
<proteinExistence type="predicted"/>
<dbReference type="InterPro" id="IPR008920">
    <property type="entry name" value="TF_FadR/GntR_C"/>
</dbReference>
<dbReference type="SMART" id="SM00895">
    <property type="entry name" value="FCD"/>
    <property type="match status" value="1"/>
</dbReference>
<dbReference type="PANTHER" id="PTHR43537">
    <property type="entry name" value="TRANSCRIPTIONAL REGULATOR, GNTR FAMILY"/>
    <property type="match status" value="1"/>
</dbReference>
<dbReference type="EMBL" id="BAWO01000064">
    <property type="protein sequence ID" value="GAJ41313.1"/>
    <property type="molecule type" value="Genomic_DNA"/>
</dbReference>
<evidence type="ECO:0000259" key="4">
    <source>
        <dbReference type="PROSITE" id="PS50949"/>
    </source>
</evidence>
<dbReference type="InterPro" id="IPR000524">
    <property type="entry name" value="Tscrpt_reg_HTH_GntR"/>
</dbReference>
<dbReference type="AlphaFoldDB" id="A0A023DJ99"/>
<keyword evidence="3" id="KW-0804">Transcription</keyword>
<dbReference type="PANTHER" id="PTHR43537:SF5">
    <property type="entry name" value="UXU OPERON TRANSCRIPTIONAL REGULATOR"/>
    <property type="match status" value="1"/>
</dbReference>
<dbReference type="SUPFAM" id="SSF48008">
    <property type="entry name" value="GntR ligand-binding domain-like"/>
    <property type="match status" value="1"/>
</dbReference>
<dbReference type="InterPro" id="IPR036390">
    <property type="entry name" value="WH_DNA-bd_sf"/>
</dbReference>
<organism evidence="5 6">
    <name type="scientific">Parageobacillus caldoxylosilyticus NBRC 107762</name>
    <dbReference type="NCBI Taxonomy" id="1220594"/>
    <lineage>
        <taxon>Bacteria</taxon>
        <taxon>Bacillati</taxon>
        <taxon>Bacillota</taxon>
        <taxon>Bacilli</taxon>
        <taxon>Bacillales</taxon>
        <taxon>Anoxybacillaceae</taxon>
        <taxon>Saccharococcus</taxon>
    </lineage>
</organism>
<dbReference type="SMART" id="SM00345">
    <property type="entry name" value="HTH_GNTR"/>
    <property type="match status" value="1"/>
</dbReference>
<protein>
    <submittedName>
        <fullName evidence="5">Putative GntR family transcriptional regulator</fullName>
    </submittedName>
</protein>
<dbReference type="SUPFAM" id="SSF46785">
    <property type="entry name" value="Winged helix' DNA-binding domain"/>
    <property type="match status" value="1"/>
</dbReference>
<dbReference type="PRINTS" id="PR00035">
    <property type="entry name" value="HTHGNTR"/>
</dbReference>
<evidence type="ECO:0000256" key="3">
    <source>
        <dbReference type="ARBA" id="ARBA00023163"/>
    </source>
</evidence>
<keyword evidence="1" id="KW-0805">Transcription regulation</keyword>
<dbReference type="Pfam" id="PF07729">
    <property type="entry name" value="FCD"/>
    <property type="match status" value="1"/>
</dbReference>
<name>A0A023DJ99_9BACL</name>
<accession>A0A023DJ99</accession>
<dbReference type="Proteomes" id="UP000023561">
    <property type="component" value="Unassembled WGS sequence"/>
</dbReference>
<dbReference type="InterPro" id="IPR011711">
    <property type="entry name" value="GntR_C"/>
</dbReference>
<dbReference type="InterPro" id="IPR036388">
    <property type="entry name" value="WH-like_DNA-bd_sf"/>
</dbReference>
<dbReference type="CDD" id="cd07377">
    <property type="entry name" value="WHTH_GntR"/>
    <property type="match status" value="1"/>
</dbReference>
<keyword evidence="6" id="KW-1185">Reference proteome</keyword>
<dbReference type="Gene3D" id="1.10.10.10">
    <property type="entry name" value="Winged helix-like DNA-binding domain superfamily/Winged helix DNA-binding domain"/>
    <property type="match status" value="1"/>
</dbReference>
<evidence type="ECO:0000256" key="2">
    <source>
        <dbReference type="ARBA" id="ARBA00023125"/>
    </source>
</evidence>
<evidence type="ECO:0000313" key="5">
    <source>
        <dbReference type="EMBL" id="GAJ41313.1"/>
    </source>
</evidence>
<comment type="caution">
    <text evidence="5">The sequence shown here is derived from an EMBL/GenBank/DDBJ whole genome shotgun (WGS) entry which is preliminary data.</text>
</comment>
<gene>
    <name evidence="5" type="ORF">GCA01S_064_00120</name>
</gene>
<sequence>MRKVKPVRRKKVSEEIVEEIKRLIEQGELPSDSKLPSEKELSDMFGVGRSSIREALSMLAAARIIETRQGEGTFVRKVDLSDYIHPLALSIVAKKEQTLHLLETRKIIELGTVELAALRADQHDLKEMKKALLDFEYELEMGEAGVDADFAFHRAVAIASKNPILIQVIDNLSPVLKQSLDYTLYQNMGNLEKRRSVLQEHKEIFDCIEKRDAQGAVACMRQHLENVRKKLLELKE</sequence>
<reference evidence="5 6" key="1">
    <citation type="submission" date="2014-04" db="EMBL/GenBank/DDBJ databases">
        <title>Whole genome shotgun sequence of Geobacillus caldoxylosilyticus NBRC 107762.</title>
        <authorList>
            <person name="Hosoyama A."/>
            <person name="Hosoyama Y."/>
            <person name="Katano-Makiyama Y."/>
            <person name="Tsuchikane K."/>
            <person name="Ohji S."/>
            <person name="Ichikawa N."/>
            <person name="Yamazoe A."/>
            <person name="Fujita N."/>
        </authorList>
    </citation>
    <scope>NUCLEOTIDE SEQUENCE [LARGE SCALE GENOMIC DNA]</scope>
    <source>
        <strain evidence="5 6">NBRC 107762</strain>
    </source>
</reference>
<dbReference type="RefSeq" id="WP_042411471.1">
    <property type="nucleotide sequence ID" value="NZ_BAWO01000064.1"/>
</dbReference>